<dbReference type="Pfam" id="PF03221">
    <property type="entry name" value="HTH_Tnp_Tc5"/>
    <property type="match status" value="1"/>
</dbReference>
<evidence type="ECO:0000256" key="1">
    <source>
        <dbReference type="ARBA" id="ARBA00023125"/>
    </source>
</evidence>
<protein>
    <recommendedName>
        <fullName evidence="2">HTH CENPB-type domain-containing protein</fullName>
    </recommendedName>
</protein>
<feature type="domain" description="HTH CENPB-type" evidence="2">
    <location>
        <begin position="91"/>
        <end position="162"/>
    </location>
</feature>
<comment type="caution">
    <text evidence="3">The sequence shown here is derived from an EMBL/GenBank/DDBJ whole genome shotgun (WGS) entry which is preliminary data.</text>
</comment>
<dbReference type="SUPFAM" id="SSF46689">
    <property type="entry name" value="Homeodomain-like"/>
    <property type="match status" value="1"/>
</dbReference>
<dbReference type="SMART" id="SM00674">
    <property type="entry name" value="CENPB"/>
    <property type="match status" value="1"/>
</dbReference>
<dbReference type="GO" id="GO:0003677">
    <property type="term" value="F:DNA binding"/>
    <property type="evidence" value="ECO:0007669"/>
    <property type="project" value="UniProtKB-KW"/>
</dbReference>
<evidence type="ECO:0000313" key="3">
    <source>
        <dbReference type="EMBL" id="CAF2088988.1"/>
    </source>
</evidence>
<dbReference type="InterPro" id="IPR006600">
    <property type="entry name" value="HTH_CenpB_DNA-bd_dom"/>
</dbReference>
<dbReference type="InterPro" id="IPR009057">
    <property type="entry name" value="Homeodomain-like_sf"/>
</dbReference>
<dbReference type="GO" id="GO:0005634">
    <property type="term" value="C:nucleus"/>
    <property type="evidence" value="ECO:0007669"/>
    <property type="project" value="TreeGrafter"/>
</dbReference>
<dbReference type="PANTHER" id="PTHR19303:SF73">
    <property type="entry name" value="PROTEIN PDC2"/>
    <property type="match status" value="1"/>
</dbReference>
<dbReference type="Proteomes" id="UP000663887">
    <property type="component" value="Unassembled WGS sequence"/>
</dbReference>
<dbReference type="AlphaFoldDB" id="A0A816SIV7"/>
<gene>
    <name evidence="3" type="ORF">XDN619_LOCUS16233</name>
</gene>
<dbReference type="PANTHER" id="PTHR19303">
    <property type="entry name" value="TRANSPOSON"/>
    <property type="match status" value="1"/>
</dbReference>
<dbReference type="PROSITE" id="PS51253">
    <property type="entry name" value="HTH_CENPB"/>
    <property type="match status" value="1"/>
</dbReference>
<organism evidence="3 4">
    <name type="scientific">Rotaria magnacalcarata</name>
    <dbReference type="NCBI Taxonomy" id="392030"/>
    <lineage>
        <taxon>Eukaryota</taxon>
        <taxon>Metazoa</taxon>
        <taxon>Spiralia</taxon>
        <taxon>Gnathifera</taxon>
        <taxon>Rotifera</taxon>
        <taxon>Eurotatoria</taxon>
        <taxon>Bdelloidea</taxon>
        <taxon>Philodinida</taxon>
        <taxon>Philodinidae</taxon>
        <taxon>Rotaria</taxon>
    </lineage>
</organism>
<name>A0A816SIV7_9BILA</name>
<proteinExistence type="predicted"/>
<reference evidence="3" key="1">
    <citation type="submission" date="2021-02" db="EMBL/GenBank/DDBJ databases">
        <authorList>
            <person name="Nowell W R."/>
        </authorList>
    </citation>
    <scope>NUCLEOTIDE SEQUENCE</scope>
</reference>
<accession>A0A816SIV7</accession>
<dbReference type="InterPro" id="IPR050863">
    <property type="entry name" value="CenT-Element_Derived"/>
</dbReference>
<dbReference type="Gene3D" id="1.10.10.60">
    <property type="entry name" value="Homeodomain-like"/>
    <property type="match status" value="1"/>
</dbReference>
<keyword evidence="1" id="KW-0238">DNA-binding</keyword>
<evidence type="ECO:0000259" key="2">
    <source>
        <dbReference type="PROSITE" id="PS51253"/>
    </source>
</evidence>
<dbReference type="EMBL" id="CAJNRG010006787">
    <property type="protein sequence ID" value="CAF2088988.1"/>
    <property type="molecule type" value="Genomic_DNA"/>
</dbReference>
<sequence>MLDFPFYGFFRPPWFYIFFLIFRSIFIVQKVASTSGKRCTLSIEQKLEILGALKSKKSDDVTKYSNIGYSTVKKIRQNGEEIRKIALNNGNLNRKRKSPNKEIGEALITWFHQMRAQNATINGSLMLDKAKQLSITLGHQDFEPSRGWLEGFKSHHNIKFIKVSGERAAADQAGAENWINNVLPVVIEGYDLSDVFNADETGLYYKAAPSGTLAIAGSHHTGGKTPKDRVTVLFLCNSTGTEKKAYAIEKLKNPRCFKKARPPLPYYTSLVSRFARYDRKLCSKSRVFG</sequence>
<evidence type="ECO:0000313" key="4">
    <source>
        <dbReference type="Proteomes" id="UP000663887"/>
    </source>
</evidence>